<dbReference type="Gene3D" id="3.40.50.10810">
    <property type="entry name" value="Tandem AAA-ATPase domain"/>
    <property type="match status" value="1"/>
</dbReference>
<dbReference type="PANTHER" id="PTHR10799">
    <property type="entry name" value="SNF2/RAD54 HELICASE FAMILY"/>
    <property type="match status" value="1"/>
</dbReference>
<proteinExistence type="predicted"/>
<keyword evidence="3" id="KW-0863">Zinc-finger</keyword>
<keyword evidence="1" id="KW-0378">Hydrolase</keyword>
<feature type="domain" description="SWIM-type" evidence="5">
    <location>
        <begin position="160"/>
        <end position="197"/>
    </location>
</feature>
<reference evidence="8 9" key="1">
    <citation type="journal article" date="2020" name="Microorganisms">
        <title>Osmotic Adaptation and Compatible Solute Biosynthesis of Phototrophic Bacteria as Revealed from Genome Analyses.</title>
        <authorList>
            <person name="Imhoff J.F."/>
            <person name="Rahn T."/>
            <person name="Kunzel S."/>
            <person name="Keller A."/>
            <person name="Neulinger S.C."/>
        </authorList>
    </citation>
    <scope>NUCLEOTIDE SEQUENCE [LARGE SCALE GENOMIC DNA]</scope>
    <source>
        <strain evidence="8 9">DSM 25653</strain>
    </source>
</reference>
<feature type="domain" description="Helicase C-terminal" evidence="7">
    <location>
        <begin position="719"/>
        <end position="879"/>
    </location>
</feature>
<accession>A0A9X0W6S5</accession>
<comment type="caution">
    <text evidence="8">The sequence shown here is derived from an EMBL/GenBank/DDBJ whole genome shotgun (WGS) entry which is preliminary data.</text>
</comment>
<evidence type="ECO:0000259" key="6">
    <source>
        <dbReference type="PROSITE" id="PS51192"/>
    </source>
</evidence>
<dbReference type="InterPro" id="IPR000330">
    <property type="entry name" value="SNF2_N"/>
</dbReference>
<feature type="compositionally biased region" description="Polar residues" evidence="4">
    <location>
        <begin position="1006"/>
        <end position="1017"/>
    </location>
</feature>
<protein>
    <recommendedName>
        <fullName evidence="10">Helicase</fullName>
    </recommendedName>
</protein>
<feature type="region of interest" description="Disordered" evidence="4">
    <location>
        <begin position="1"/>
        <end position="20"/>
    </location>
</feature>
<dbReference type="GO" id="GO:0005524">
    <property type="term" value="F:ATP binding"/>
    <property type="evidence" value="ECO:0007669"/>
    <property type="project" value="InterPro"/>
</dbReference>
<sequence>MPNDPLNADSTSASIPDPDLAAFAETATFSESTEPADSGQQADPLLLDSEQIQALAEPSVVRAGLRHCNELRVTALDRSPNGLYARVEDAETEEQLEVEITIDAADAVEAHAAPGAASAADAPGTPGVGSAADAAGVAGTADEADELDAERVAEGDANATRRTIGRGNTRLLAGCQCDGCDDGVFCVHAIAALFAYAKGQGQSPSDPALLADAQRSALEERLAKARAEVHVEPLSDSAKAAGYGLWRAHSLQSATHFSSDYRVHLRAFDRRANYCTCPDFATNELGTCKHVEAVLHRLRKRRDFKRIAQQPPPRSAVFLDWEGAQAPTIRLHRGAETATDLLPLLQEHFDADGRFRLRLPDDFLRFADQVAERGDLEIGDDALGYARRLAEDAARAVRAAEIGERIRDSGGRLPGVQAKLYPYQTDGVAFLAGRGRALLADDMGLGKTLQAIAAAYWLHRNDGVERVLVVCPASLKLQWAREIQRFTDVDVQVVQGPVAARGVQYRKGRGFYVVNYELVMRDLSIINADLRPDLLILDEAQRIKNWRTKIASAVKQIGSRYAFVLTGTPLENRLEDLYSLLQVIDPRVLGPLWRYLVDFHITDDRGKVLGYRNLSELRRRLAPVMLRRDRSLVRDQLPERILTRVDVPMSGLQQEIHDDAINAAAILAQIMKRRPLTPSEQNRMMAALQRARMACNAAALVDPELAQKRHGSSAPKLDELETLLDEVCRLAGLKVVVFSQWAVMTELVEQRVRAMRLGSVRLHGGVPTANRGALMDRFRDDDAIQVFISTDAGGVGLNLQNAAVLINLDIPWNPAVLEQRIARVHRLGQRQKVQAILLVAPDSYEERVLGLVQGKRELFDNVVHADATEDVVSVSKRLAEVLADDLTGPSGPADRPVGPTAETDEGAGAKGEGASGTDETAQEGLPGAGLGDALESERAGETDAAGAEAEETERGGQAGIADTAGFADRTGAETGAESDAAGAAGTETGTESDAAGAAGTETGTESNAIGTAGAETQTESDAEQELLAAESARRSSSSTTRLRPDLDDAVRDCVIALQTQFGARIQRMLAQRRRDSGLGVGMGGLLVVLDRVEETDDEIAAGLSERVPVALIDRRTLASLGRLGEASPVAEAEPVFGAEVEDANAGGAQEAPVEPPLLRKAREAIDAARMLIQQRCPGPALDLMLSGLLAAAAHRVGRADPPSPSQAGIWLYGEVLPAGLLEQSDIALLMRAIALGQGADAVPEGLLTALADDAAAFIEGAAST</sequence>
<dbReference type="CDD" id="cd17919">
    <property type="entry name" value="DEXHc_Snf"/>
    <property type="match status" value="1"/>
</dbReference>
<feature type="region of interest" description="Disordered" evidence="4">
    <location>
        <begin position="972"/>
        <end position="1043"/>
    </location>
</feature>
<dbReference type="PROSITE" id="PS50966">
    <property type="entry name" value="ZF_SWIM"/>
    <property type="match status" value="2"/>
</dbReference>
<dbReference type="CDD" id="cd18793">
    <property type="entry name" value="SF2_C_SNF"/>
    <property type="match status" value="1"/>
</dbReference>
<dbReference type="Pfam" id="PF00271">
    <property type="entry name" value="Helicase_C"/>
    <property type="match status" value="1"/>
</dbReference>
<dbReference type="Proteomes" id="UP001138768">
    <property type="component" value="Unassembled WGS sequence"/>
</dbReference>
<dbReference type="PROSITE" id="PS51192">
    <property type="entry name" value="HELICASE_ATP_BIND_1"/>
    <property type="match status" value="1"/>
</dbReference>
<feature type="region of interest" description="Disordered" evidence="4">
    <location>
        <begin position="883"/>
        <end position="960"/>
    </location>
</feature>
<dbReference type="GO" id="GO:0004386">
    <property type="term" value="F:helicase activity"/>
    <property type="evidence" value="ECO:0007669"/>
    <property type="project" value="UniProtKB-KW"/>
</dbReference>
<feature type="domain" description="Helicase ATP-binding" evidence="6">
    <location>
        <begin position="428"/>
        <end position="587"/>
    </location>
</feature>
<dbReference type="InterPro" id="IPR014001">
    <property type="entry name" value="Helicase_ATP-bd"/>
</dbReference>
<dbReference type="GO" id="GO:0016787">
    <property type="term" value="F:hydrolase activity"/>
    <property type="evidence" value="ECO:0007669"/>
    <property type="project" value="UniProtKB-KW"/>
</dbReference>
<evidence type="ECO:0000256" key="3">
    <source>
        <dbReference type="PROSITE-ProRule" id="PRU00325"/>
    </source>
</evidence>
<feature type="compositionally biased region" description="Low complexity" evidence="4">
    <location>
        <begin position="114"/>
        <end position="141"/>
    </location>
</feature>
<feature type="domain" description="SWIM-type" evidence="5">
    <location>
        <begin position="261"/>
        <end position="299"/>
    </location>
</feature>
<dbReference type="SMART" id="SM00490">
    <property type="entry name" value="HELICc"/>
    <property type="match status" value="1"/>
</dbReference>
<dbReference type="PROSITE" id="PS51194">
    <property type="entry name" value="HELICASE_CTER"/>
    <property type="match status" value="1"/>
</dbReference>
<dbReference type="InterPro" id="IPR027417">
    <property type="entry name" value="P-loop_NTPase"/>
</dbReference>
<feature type="region of interest" description="Disordered" evidence="4">
    <location>
        <begin position="114"/>
        <end position="148"/>
    </location>
</feature>
<evidence type="ECO:0008006" key="10">
    <source>
        <dbReference type="Google" id="ProtNLM"/>
    </source>
</evidence>
<dbReference type="InterPro" id="IPR049730">
    <property type="entry name" value="SNF2/RAD54-like_C"/>
</dbReference>
<feature type="compositionally biased region" description="Low complexity" evidence="4">
    <location>
        <begin position="1025"/>
        <end position="1041"/>
    </location>
</feature>
<keyword evidence="9" id="KW-1185">Reference proteome</keyword>
<dbReference type="RefSeq" id="WP_200240472.1">
    <property type="nucleotide sequence ID" value="NZ_NRRY01000006.1"/>
</dbReference>
<feature type="compositionally biased region" description="Polar residues" evidence="4">
    <location>
        <begin position="27"/>
        <end position="41"/>
    </location>
</feature>
<dbReference type="SMART" id="SM00487">
    <property type="entry name" value="DEXDc"/>
    <property type="match status" value="1"/>
</dbReference>
<dbReference type="AlphaFoldDB" id="A0A9X0W6S5"/>
<dbReference type="Pfam" id="PF00176">
    <property type="entry name" value="SNF2-rel_dom"/>
    <property type="match status" value="1"/>
</dbReference>
<gene>
    <name evidence="8" type="ORF">CKO42_05990</name>
</gene>
<evidence type="ECO:0000313" key="9">
    <source>
        <dbReference type="Proteomes" id="UP001138768"/>
    </source>
</evidence>
<keyword evidence="2" id="KW-0067">ATP-binding</keyword>
<dbReference type="InterPro" id="IPR038718">
    <property type="entry name" value="SNF2-like_sf"/>
</dbReference>
<dbReference type="SUPFAM" id="SSF52540">
    <property type="entry name" value="P-loop containing nucleoside triphosphate hydrolases"/>
    <property type="match status" value="2"/>
</dbReference>
<dbReference type="InterPro" id="IPR001650">
    <property type="entry name" value="Helicase_C-like"/>
</dbReference>
<evidence type="ECO:0000259" key="5">
    <source>
        <dbReference type="PROSITE" id="PS50966"/>
    </source>
</evidence>
<keyword evidence="3" id="KW-0479">Metal-binding</keyword>
<evidence type="ECO:0000256" key="1">
    <source>
        <dbReference type="ARBA" id="ARBA00022801"/>
    </source>
</evidence>
<dbReference type="InterPro" id="IPR007527">
    <property type="entry name" value="Znf_SWIM"/>
</dbReference>
<dbReference type="GO" id="GO:0008270">
    <property type="term" value="F:zinc ion binding"/>
    <property type="evidence" value="ECO:0007669"/>
    <property type="project" value="UniProtKB-KW"/>
</dbReference>
<feature type="region of interest" description="Disordered" evidence="4">
    <location>
        <begin position="26"/>
        <end position="46"/>
    </location>
</feature>
<evidence type="ECO:0000256" key="2">
    <source>
        <dbReference type="ARBA" id="ARBA00022806"/>
    </source>
</evidence>
<feature type="compositionally biased region" description="Low complexity" evidence="4">
    <location>
        <begin position="972"/>
        <end position="1005"/>
    </location>
</feature>
<evidence type="ECO:0000256" key="4">
    <source>
        <dbReference type="SAM" id="MobiDB-lite"/>
    </source>
</evidence>
<dbReference type="Gene3D" id="3.40.50.300">
    <property type="entry name" value="P-loop containing nucleotide triphosphate hydrolases"/>
    <property type="match status" value="1"/>
</dbReference>
<dbReference type="EMBL" id="NRRY01000006">
    <property type="protein sequence ID" value="MBK1618008.1"/>
    <property type="molecule type" value="Genomic_DNA"/>
</dbReference>
<evidence type="ECO:0000259" key="7">
    <source>
        <dbReference type="PROSITE" id="PS51194"/>
    </source>
</evidence>
<keyword evidence="2" id="KW-0547">Nucleotide-binding</keyword>
<keyword evidence="2" id="KW-0347">Helicase</keyword>
<dbReference type="Pfam" id="PF04434">
    <property type="entry name" value="SWIM"/>
    <property type="match status" value="2"/>
</dbReference>
<evidence type="ECO:0000313" key="8">
    <source>
        <dbReference type="EMBL" id="MBK1618008.1"/>
    </source>
</evidence>
<name>A0A9X0W6S5_9GAMM</name>
<keyword evidence="3" id="KW-0862">Zinc</keyword>
<organism evidence="8 9">
    <name type="scientific">Lamprobacter modestohalophilus</name>
    <dbReference type="NCBI Taxonomy" id="1064514"/>
    <lineage>
        <taxon>Bacteria</taxon>
        <taxon>Pseudomonadati</taxon>
        <taxon>Pseudomonadota</taxon>
        <taxon>Gammaproteobacteria</taxon>
        <taxon>Chromatiales</taxon>
        <taxon>Chromatiaceae</taxon>
        <taxon>Lamprobacter</taxon>
    </lineage>
</organism>